<evidence type="ECO:0000256" key="6">
    <source>
        <dbReference type="PROSITE-ProRule" id="PRU01016"/>
    </source>
</evidence>
<name>A0A088F9C0_BACFG</name>
<dbReference type="InterPro" id="IPR050390">
    <property type="entry name" value="C5-Methyltransferase"/>
</dbReference>
<protein>
    <recommendedName>
        <fullName evidence="8">Cytosine-specific methyltransferase</fullName>
        <ecNumber evidence="8">2.1.1.37</ecNumber>
    </recommendedName>
</protein>
<evidence type="ECO:0000256" key="8">
    <source>
        <dbReference type="RuleBase" id="RU000417"/>
    </source>
</evidence>
<dbReference type="SUPFAM" id="SSF53335">
    <property type="entry name" value="S-adenosyl-L-methionine-dependent methyltransferases"/>
    <property type="match status" value="1"/>
</dbReference>
<comment type="similarity">
    <text evidence="6 7">Belongs to the class I-like SAM-binding methyltransferase superfamily. C5-methyltransferase family.</text>
</comment>
<evidence type="ECO:0000256" key="7">
    <source>
        <dbReference type="RuleBase" id="RU000416"/>
    </source>
</evidence>
<dbReference type="GO" id="GO:0003886">
    <property type="term" value="F:DNA (cytosine-5-)-methyltransferase activity"/>
    <property type="evidence" value="ECO:0007669"/>
    <property type="project" value="UniProtKB-EC"/>
</dbReference>
<dbReference type="EC" id="2.1.1.37" evidence="8"/>
<dbReference type="GO" id="GO:0009307">
    <property type="term" value="P:DNA restriction-modification system"/>
    <property type="evidence" value="ECO:0007669"/>
    <property type="project" value="UniProtKB-KW"/>
</dbReference>
<comment type="catalytic activity">
    <reaction evidence="5 8">
        <text>a 2'-deoxycytidine in DNA + S-adenosyl-L-methionine = a 5-methyl-2'-deoxycytidine in DNA + S-adenosyl-L-homocysteine + H(+)</text>
        <dbReference type="Rhea" id="RHEA:13681"/>
        <dbReference type="Rhea" id="RHEA-COMP:11369"/>
        <dbReference type="Rhea" id="RHEA-COMP:11370"/>
        <dbReference type="ChEBI" id="CHEBI:15378"/>
        <dbReference type="ChEBI" id="CHEBI:57856"/>
        <dbReference type="ChEBI" id="CHEBI:59789"/>
        <dbReference type="ChEBI" id="CHEBI:85452"/>
        <dbReference type="ChEBI" id="CHEBI:85454"/>
        <dbReference type="EC" id="2.1.1.37"/>
    </reaction>
</comment>
<dbReference type="EMBL" id="KJ816753">
    <property type="protein sequence ID" value="AIM40077.1"/>
    <property type="molecule type" value="Genomic_DNA"/>
</dbReference>
<keyword evidence="4" id="KW-0680">Restriction system</keyword>
<dbReference type="Pfam" id="PF00145">
    <property type="entry name" value="DNA_methylase"/>
    <property type="match status" value="1"/>
</dbReference>
<gene>
    <name evidence="9" type="primary">HMPREF1204_02944</name>
</gene>
<dbReference type="GO" id="GO:0032259">
    <property type="term" value="P:methylation"/>
    <property type="evidence" value="ECO:0007669"/>
    <property type="project" value="UniProtKB-KW"/>
</dbReference>
<feature type="active site" evidence="6">
    <location>
        <position position="80"/>
    </location>
</feature>
<evidence type="ECO:0000256" key="2">
    <source>
        <dbReference type="ARBA" id="ARBA00022679"/>
    </source>
</evidence>
<keyword evidence="1 6" id="KW-0489">Methyltransferase</keyword>
<keyword evidence="3 6" id="KW-0949">S-adenosyl-L-methionine</keyword>
<dbReference type="InterPro" id="IPR001525">
    <property type="entry name" value="C5_MeTfrase"/>
</dbReference>
<reference evidence="9" key="1">
    <citation type="journal article" date="2014" name="Mob. Genet. Elements">
        <title>The Ellis Island Effect: A novel mobile element in a multi-drug resistant Bacteroides fragilis clinical isolate includes a mosaic of resistance genes from Gram-positive bacteria.</title>
        <authorList>
            <person name="Husain F."/>
            <person name="Veeranagouda Y."/>
            <person name="Boente R."/>
            <person name="Tang K."/>
            <person name="Mulato G."/>
            <person name="Wexler H.M."/>
        </authorList>
    </citation>
    <scope>NUCLEOTIDE SEQUENCE</scope>
    <source>
        <strain evidence="9">HMW 615</strain>
    </source>
</reference>
<dbReference type="InterPro" id="IPR018117">
    <property type="entry name" value="C5_DNA_meth_AS"/>
</dbReference>
<dbReference type="PRINTS" id="PR00105">
    <property type="entry name" value="C5METTRFRASE"/>
</dbReference>
<dbReference type="PANTHER" id="PTHR10629:SF52">
    <property type="entry name" value="DNA (CYTOSINE-5)-METHYLTRANSFERASE 1"/>
    <property type="match status" value="1"/>
</dbReference>
<dbReference type="InterPro" id="IPR029063">
    <property type="entry name" value="SAM-dependent_MTases_sf"/>
</dbReference>
<dbReference type="PROSITE" id="PS00094">
    <property type="entry name" value="C5_MTASE_1"/>
    <property type="match status" value="1"/>
</dbReference>
<keyword evidence="9" id="KW-0540">Nuclease</keyword>
<dbReference type="PROSITE" id="PS51679">
    <property type="entry name" value="SAM_MT_C5"/>
    <property type="match status" value="1"/>
</dbReference>
<dbReference type="Gene3D" id="3.90.120.10">
    <property type="entry name" value="DNA Methylase, subunit A, domain 2"/>
    <property type="match status" value="1"/>
</dbReference>
<keyword evidence="9" id="KW-0255">Endonuclease</keyword>
<evidence type="ECO:0000313" key="9">
    <source>
        <dbReference type="EMBL" id="AIM40077.1"/>
    </source>
</evidence>
<keyword evidence="9" id="KW-0378">Hydrolase</keyword>
<evidence type="ECO:0000256" key="3">
    <source>
        <dbReference type="ARBA" id="ARBA00022691"/>
    </source>
</evidence>
<dbReference type="Gene3D" id="3.40.50.150">
    <property type="entry name" value="Vaccinia Virus protein VP39"/>
    <property type="match status" value="1"/>
</dbReference>
<keyword evidence="2 6" id="KW-0808">Transferase</keyword>
<accession>A0A088F9C0</accession>
<evidence type="ECO:0000256" key="1">
    <source>
        <dbReference type="ARBA" id="ARBA00022603"/>
    </source>
</evidence>
<proteinExistence type="inferred from homology"/>
<sequence>MRIVSLFANIGVAEARLNEVNGLAVVVANEWQQRRADLYHRIYPETDMICGDITDEAIYQKILSACKKERVDTVMATPPCQGMSTAGQKIKFDERNSLVMHAIRMVHDLNPRYVLIENVTDFIITPIMYNGVETMLPDVIHQELDDKYDVDIHTIDTDNYGIPQTRDRMIILMTRHGVRRRWTLPPVEQHKVTMEEAIGHLPIVDPFIKDLPQEEFLRLFPHYEERRRQALAISPWNIPPVHVWRQVRAMMYTPTGQTAFDNEPEYRPIKADGTFVRGYRNTYKRQNWNTPAYTVTMDNRKISSQNNVHPGRLVGQDANGHDIYSDARTLTLYELMRVMSLPEDWNVPVNTDEAFLRRIIGEGIPPLFIRKLFAQIAQ</sequence>
<evidence type="ECO:0000256" key="5">
    <source>
        <dbReference type="ARBA" id="ARBA00047422"/>
    </source>
</evidence>
<dbReference type="PANTHER" id="PTHR10629">
    <property type="entry name" value="CYTOSINE-SPECIFIC METHYLTRANSFERASE"/>
    <property type="match status" value="1"/>
</dbReference>
<evidence type="ECO:0000256" key="4">
    <source>
        <dbReference type="ARBA" id="ARBA00022747"/>
    </source>
</evidence>
<dbReference type="NCBIfam" id="TIGR00675">
    <property type="entry name" value="dcm"/>
    <property type="match status" value="1"/>
</dbReference>
<organism evidence="9">
    <name type="scientific">Bacteroides fragilis</name>
    <dbReference type="NCBI Taxonomy" id="817"/>
    <lineage>
        <taxon>Bacteria</taxon>
        <taxon>Pseudomonadati</taxon>
        <taxon>Bacteroidota</taxon>
        <taxon>Bacteroidia</taxon>
        <taxon>Bacteroidales</taxon>
        <taxon>Bacteroidaceae</taxon>
        <taxon>Bacteroides</taxon>
    </lineage>
</organism>
<dbReference type="AlphaFoldDB" id="A0A088F9C0"/>
<dbReference type="GO" id="GO:0004519">
    <property type="term" value="F:endonuclease activity"/>
    <property type="evidence" value="ECO:0007669"/>
    <property type="project" value="UniProtKB-KW"/>
</dbReference>
<dbReference type="REBASE" id="293596">
    <property type="entry name" value="Bfr615ORF2943P"/>
</dbReference>